<evidence type="ECO:0000256" key="6">
    <source>
        <dbReference type="PIRSR" id="PIRSR000477-2"/>
    </source>
</evidence>
<proteinExistence type="inferred from homology"/>
<evidence type="ECO:0000256" key="5">
    <source>
        <dbReference type="PIRNR" id="PIRNR000477"/>
    </source>
</evidence>
<dbReference type="Gene3D" id="3.40.50.1580">
    <property type="entry name" value="Nucleoside phosphorylase domain"/>
    <property type="match status" value="1"/>
</dbReference>
<feature type="binding site" evidence="6">
    <location>
        <position position="73"/>
    </location>
    <ligand>
        <name>phosphate</name>
        <dbReference type="ChEBI" id="CHEBI:43474"/>
    </ligand>
</feature>
<dbReference type="InterPro" id="IPR011268">
    <property type="entry name" value="Purine_phosphorylase"/>
</dbReference>
<evidence type="ECO:0000313" key="9">
    <source>
        <dbReference type="Proteomes" id="UP000318017"/>
    </source>
</evidence>
<dbReference type="NCBIfam" id="NF006054">
    <property type="entry name" value="PRK08202.1"/>
    <property type="match status" value="1"/>
</dbReference>
<protein>
    <recommendedName>
        <fullName evidence="5">Purine nucleoside phosphorylase</fullName>
        <ecNumber evidence="5">2.4.2.1</ecNumber>
    </recommendedName>
    <alternativeName>
        <fullName evidence="5">Inosine-guanosine phosphorylase</fullName>
    </alternativeName>
</protein>
<dbReference type="AlphaFoldDB" id="A0A518G830"/>
<evidence type="ECO:0000256" key="1">
    <source>
        <dbReference type="ARBA" id="ARBA00005058"/>
    </source>
</evidence>
<sequence>MGNELDLLSLSPAKLTALVAEARDRVFAKRIFQPRVAIVLGSGLGDLATRLTHPTALPYSEIPGFPRTHAVGHAGQLILGFLAGVPVVLMQGRAHRYEGFSNLHVRFPIRCLHALGATTLIVTNAAGGLNTRFQKGDLMAIDSHIDFLWNRQQWGKPHVRPTPPLRGKCPYDFGLIHHANSIARRKDITLHQGTYLATLGPTYETRGEYRMFRQLGADAVGMSTVPEVLTARELSMQVLGFSVITNVASTDIPQSTSHSEVVDLGNEAGPRLMDILEDLLQDMAGQPD</sequence>
<dbReference type="CDD" id="cd09009">
    <property type="entry name" value="PNP-EcPNPII_like"/>
    <property type="match status" value="1"/>
</dbReference>
<dbReference type="PIRSF" id="PIRSF000477">
    <property type="entry name" value="PurNPase"/>
    <property type="match status" value="1"/>
</dbReference>
<dbReference type="NCBIfam" id="TIGR01697">
    <property type="entry name" value="PNPH-PUNA-XAPA"/>
    <property type="match status" value="1"/>
</dbReference>
<dbReference type="EC" id="2.4.2.1" evidence="5"/>
<dbReference type="GO" id="GO:0004731">
    <property type="term" value="F:purine-nucleoside phosphorylase activity"/>
    <property type="evidence" value="ECO:0007669"/>
    <property type="project" value="UniProtKB-EC"/>
</dbReference>
<comment type="function">
    <text evidence="5">The purine nucleoside phosphorylases catalyze the phosphorolytic breakdown of the N-glycosidic bond in the beta-(deoxy)ribonucleoside molecules, with the formation of the corresponding free purine bases and pentose-1-phosphate.</text>
</comment>
<feature type="binding site" evidence="6">
    <location>
        <position position="125"/>
    </location>
    <ligand>
        <name>phosphate</name>
        <dbReference type="ChEBI" id="CHEBI:43474"/>
    </ligand>
</feature>
<dbReference type="InterPro" id="IPR000845">
    <property type="entry name" value="Nucleoside_phosphorylase_d"/>
</dbReference>
<dbReference type="InterPro" id="IPR035994">
    <property type="entry name" value="Nucleoside_phosphorylase_sf"/>
</dbReference>
<keyword evidence="4 5" id="KW-0808">Transferase</keyword>
<feature type="binding site" evidence="6">
    <location>
        <position position="204"/>
    </location>
    <ligand>
        <name>a purine D-ribonucleoside</name>
        <dbReference type="ChEBI" id="CHEBI:142355"/>
    </ligand>
</feature>
<dbReference type="OrthoDB" id="1523230at2"/>
<feature type="domain" description="Nucleoside phosphorylase" evidence="7">
    <location>
        <begin position="35"/>
        <end position="280"/>
    </location>
</feature>
<evidence type="ECO:0000313" key="8">
    <source>
        <dbReference type="EMBL" id="QDV24740.1"/>
    </source>
</evidence>
<evidence type="ECO:0000256" key="2">
    <source>
        <dbReference type="ARBA" id="ARBA00006751"/>
    </source>
</evidence>
<accession>A0A518G830</accession>
<keyword evidence="9" id="KW-1185">Reference proteome</keyword>
<dbReference type="KEGG" id="ahel:Q31a_30610"/>
<evidence type="ECO:0000256" key="4">
    <source>
        <dbReference type="ARBA" id="ARBA00022679"/>
    </source>
</evidence>
<dbReference type="SUPFAM" id="SSF53167">
    <property type="entry name" value="Purine and uridine phosphorylases"/>
    <property type="match status" value="1"/>
</dbReference>
<comment type="pathway">
    <text evidence="1 5">Purine metabolism; purine nucleoside salvage.</text>
</comment>
<dbReference type="Pfam" id="PF01048">
    <property type="entry name" value="PNP_UDP_1"/>
    <property type="match status" value="1"/>
</dbReference>
<feature type="binding site" evidence="6">
    <location>
        <position position="223"/>
    </location>
    <ligand>
        <name>phosphate</name>
        <dbReference type="ChEBI" id="CHEBI:43474"/>
    </ligand>
</feature>
<comment type="similarity">
    <text evidence="2 5">Belongs to the PNP/MTAP phosphorylase family.</text>
</comment>
<feature type="binding site" evidence="6">
    <location>
        <position position="246"/>
    </location>
    <ligand>
        <name>a purine D-ribonucleoside</name>
        <dbReference type="ChEBI" id="CHEBI:142355"/>
    </ligand>
</feature>
<organism evidence="8 9">
    <name type="scientific">Aureliella helgolandensis</name>
    <dbReference type="NCBI Taxonomy" id="2527968"/>
    <lineage>
        <taxon>Bacteria</taxon>
        <taxon>Pseudomonadati</taxon>
        <taxon>Planctomycetota</taxon>
        <taxon>Planctomycetia</taxon>
        <taxon>Pirellulales</taxon>
        <taxon>Pirellulaceae</taxon>
        <taxon>Aureliella</taxon>
    </lineage>
</organism>
<feature type="binding site" evidence="6">
    <location>
        <begin position="93"/>
        <end position="95"/>
    </location>
    <ligand>
        <name>phosphate</name>
        <dbReference type="ChEBI" id="CHEBI:43474"/>
    </ligand>
</feature>
<dbReference type="UniPathway" id="UPA00606"/>
<feature type="binding site" evidence="6">
    <location>
        <position position="42"/>
    </location>
    <ligand>
        <name>phosphate</name>
        <dbReference type="ChEBI" id="CHEBI:43474"/>
    </ligand>
</feature>
<reference evidence="8 9" key="1">
    <citation type="submission" date="2019-02" db="EMBL/GenBank/DDBJ databases">
        <title>Deep-cultivation of Planctomycetes and their phenomic and genomic characterization uncovers novel biology.</title>
        <authorList>
            <person name="Wiegand S."/>
            <person name="Jogler M."/>
            <person name="Boedeker C."/>
            <person name="Pinto D."/>
            <person name="Vollmers J."/>
            <person name="Rivas-Marin E."/>
            <person name="Kohn T."/>
            <person name="Peeters S.H."/>
            <person name="Heuer A."/>
            <person name="Rast P."/>
            <person name="Oberbeckmann S."/>
            <person name="Bunk B."/>
            <person name="Jeske O."/>
            <person name="Meyerdierks A."/>
            <person name="Storesund J.E."/>
            <person name="Kallscheuer N."/>
            <person name="Luecker S."/>
            <person name="Lage O.M."/>
            <person name="Pohl T."/>
            <person name="Merkel B.J."/>
            <person name="Hornburger P."/>
            <person name="Mueller R.-W."/>
            <person name="Bruemmer F."/>
            <person name="Labrenz M."/>
            <person name="Spormann A.M."/>
            <person name="Op den Camp H."/>
            <person name="Overmann J."/>
            <person name="Amann R."/>
            <person name="Jetten M.S.M."/>
            <person name="Mascher T."/>
            <person name="Medema M.H."/>
            <person name="Devos D.P."/>
            <person name="Kaster A.-K."/>
            <person name="Ovreas L."/>
            <person name="Rohde M."/>
            <person name="Galperin M.Y."/>
            <person name="Jogler C."/>
        </authorList>
    </citation>
    <scope>NUCLEOTIDE SEQUENCE [LARGE SCALE GENOMIC DNA]</scope>
    <source>
        <strain evidence="8 9">Q31a</strain>
    </source>
</reference>
<dbReference type="EMBL" id="CP036298">
    <property type="protein sequence ID" value="QDV24740.1"/>
    <property type="molecule type" value="Genomic_DNA"/>
</dbReference>
<dbReference type="GO" id="GO:0009116">
    <property type="term" value="P:nucleoside metabolic process"/>
    <property type="evidence" value="ECO:0007669"/>
    <property type="project" value="InterPro"/>
</dbReference>
<dbReference type="RefSeq" id="WP_145078816.1">
    <property type="nucleotide sequence ID" value="NZ_CP036298.1"/>
</dbReference>
<dbReference type="PANTHER" id="PTHR11904">
    <property type="entry name" value="METHYLTHIOADENOSINE/PURINE NUCLEOSIDE PHOSPHORYLASE"/>
    <property type="match status" value="1"/>
</dbReference>
<keyword evidence="3 5" id="KW-0328">Glycosyltransferase</keyword>
<dbReference type="GO" id="GO:0005737">
    <property type="term" value="C:cytoplasm"/>
    <property type="evidence" value="ECO:0007669"/>
    <property type="project" value="TreeGrafter"/>
</dbReference>
<dbReference type="PANTHER" id="PTHR11904:SF9">
    <property type="entry name" value="PURINE NUCLEOSIDE PHOSPHORYLASE-RELATED"/>
    <property type="match status" value="1"/>
</dbReference>
<evidence type="ECO:0000256" key="3">
    <source>
        <dbReference type="ARBA" id="ARBA00022676"/>
    </source>
</evidence>
<evidence type="ECO:0000259" key="7">
    <source>
        <dbReference type="Pfam" id="PF01048"/>
    </source>
</evidence>
<name>A0A518G830_9BACT</name>
<dbReference type="Proteomes" id="UP000318017">
    <property type="component" value="Chromosome"/>
</dbReference>
<gene>
    <name evidence="8" type="primary">punA_1</name>
    <name evidence="8" type="ORF">Q31a_30610</name>
</gene>